<dbReference type="Proteomes" id="UP000016608">
    <property type="component" value="Unassembled WGS sequence"/>
</dbReference>
<gene>
    <name evidence="1" type="ORF">HMPREF0373_00701</name>
</gene>
<sequence length="44" mass="5040">MAKKGKSPFFLKKLVLLFDAGQKYIEKARMNGKMNKCINIHPCV</sequence>
<dbReference type="PATRIC" id="fig|1256908.3.peg.647"/>
<reference evidence="1 2" key="1">
    <citation type="submission" date="2013-06" db="EMBL/GenBank/DDBJ databases">
        <authorList>
            <person name="Weinstock G."/>
            <person name="Sodergren E."/>
            <person name="Lobos E.A."/>
            <person name="Fulton L."/>
            <person name="Fulton R."/>
            <person name="Courtney L."/>
            <person name="Fronick C."/>
            <person name="O'Laughlin M."/>
            <person name="Godfrey J."/>
            <person name="Wilson R.M."/>
            <person name="Miner T."/>
            <person name="Farmer C."/>
            <person name="Delehaunty K."/>
            <person name="Cordes M."/>
            <person name="Minx P."/>
            <person name="Tomlinson C."/>
            <person name="Chen J."/>
            <person name="Wollam A."/>
            <person name="Pepin K.H."/>
            <person name="Bhonagiri V."/>
            <person name="Zhang X."/>
            <person name="Warren W."/>
            <person name="Mitreva M."/>
            <person name="Mardis E.R."/>
            <person name="Wilson R.K."/>
        </authorList>
    </citation>
    <scope>NUCLEOTIDE SEQUENCE [LARGE SCALE GENOMIC DNA]</scope>
    <source>
        <strain evidence="1 2">ATCC 29099</strain>
    </source>
</reference>
<protein>
    <submittedName>
        <fullName evidence="1">Uncharacterized protein</fullName>
    </submittedName>
</protein>
<keyword evidence="2" id="KW-1185">Reference proteome</keyword>
<proteinExistence type="predicted"/>
<evidence type="ECO:0000313" key="2">
    <source>
        <dbReference type="Proteomes" id="UP000016608"/>
    </source>
</evidence>
<dbReference type="HOGENOM" id="CLU_3216440_0_0_9"/>
<dbReference type="AlphaFoldDB" id="U2Q357"/>
<accession>U2Q357</accession>
<name>U2Q357_EUBRA</name>
<organism evidence="1 2">
    <name type="scientific">Eubacterium ramulus ATCC 29099</name>
    <dbReference type="NCBI Taxonomy" id="1256908"/>
    <lineage>
        <taxon>Bacteria</taxon>
        <taxon>Bacillati</taxon>
        <taxon>Bacillota</taxon>
        <taxon>Clostridia</taxon>
        <taxon>Eubacteriales</taxon>
        <taxon>Eubacteriaceae</taxon>
        <taxon>Eubacterium</taxon>
    </lineage>
</organism>
<evidence type="ECO:0000313" key="1">
    <source>
        <dbReference type="EMBL" id="ERK50439.1"/>
    </source>
</evidence>
<dbReference type="EMBL" id="AWVJ01000050">
    <property type="protein sequence ID" value="ERK50439.1"/>
    <property type="molecule type" value="Genomic_DNA"/>
</dbReference>
<comment type="caution">
    <text evidence="1">The sequence shown here is derived from an EMBL/GenBank/DDBJ whole genome shotgun (WGS) entry which is preliminary data.</text>
</comment>